<dbReference type="EMBL" id="AMWE01000002">
    <property type="protein sequence ID" value="ERO58685.1"/>
    <property type="molecule type" value="Genomic_DNA"/>
</dbReference>
<organism evidence="1 2">
    <name type="scientific">Dickeya solani D s0432-1</name>
    <dbReference type="NCBI Taxonomy" id="1231725"/>
    <lineage>
        <taxon>Bacteria</taxon>
        <taxon>Pseudomonadati</taxon>
        <taxon>Pseudomonadota</taxon>
        <taxon>Gammaproteobacteria</taxon>
        <taxon>Enterobacterales</taxon>
        <taxon>Pectobacteriaceae</taxon>
        <taxon>Dickeya</taxon>
    </lineage>
</organism>
<comment type="caution">
    <text evidence="1">The sequence shown here is derived from an EMBL/GenBank/DDBJ whole genome shotgun (WGS) entry which is preliminary data.</text>
</comment>
<reference evidence="2" key="1">
    <citation type="journal article" date="2013" name="Diversity">
        <title>Genome Sequence of Dickeya solani, a New soft Rot Pathogen of Potato, Suggests its Emergence May Be Related to a Novel Combination of Non-Ribosomal Peptide/Polyketide Synthetase Clusters.</title>
        <authorList>
            <person name="Garlant L."/>
            <person name="Koskinen P."/>
            <person name="Rouhiainen L."/>
            <person name="Laine P."/>
            <person name="Paulin L."/>
            <person name="Auvinen P."/>
            <person name="Holm L."/>
            <person name="Pirhonen M."/>
        </authorList>
    </citation>
    <scope>NUCLEOTIDE SEQUENCE [LARGE SCALE GENOMIC DNA]</scope>
    <source>
        <strain evidence="2">D s0432-1</strain>
    </source>
</reference>
<protein>
    <submittedName>
        <fullName evidence="1">Uncharacterized protein</fullName>
    </submittedName>
</protein>
<proteinExistence type="predicted"/>
<name>A0AAV3KCZ7_9GAMM</name>
<dbReference type="AlphaFoldDB" id="A0AAV3KCZ7"/>
<dbReference type="Proteomes" id="UP000017142">
    <property type="component" value="Unassembled WGS sequence"/>
</dbReference>
<gene>
    <name evidence="1" type="ORF">A544_1864</name>
</gene>
<accession>A0AAV3KCZ7</accession>
<evidence type="ECO:0000313" key="2">
    <source>
        <dbReference type="Proteomes" id="UP000017142"/>
    </source>
</evidence>
<sequence>MTEKQVMTEKQKGAAGAFFAGKRDYWNRFSLA</sequence>
<evidence type="ECO:0000313" key="1">
    <source>
        <dbReference type="EMBL" id="ERO58685.1"/>
    </source>
</evidence>